<sequence length="101" mass="11248">MAKLNGSGASDLAQYRVQRHFADHHALAPGDAIEYAPASPAERKAFDKLRDTGVIRETHPAHYWFDLDRMGREKPKRDPKTYVAAALVLVVLALAYMLVTS</sequence>
<dbReference type="AlphaFoldDB" id="A0A9X2HNY0"/>
<keyword evidence="1" id="KW-0812">Transmembrane</keyword>
<evidence type="ECO:0000313" key="2">
    <source>
        <dbReference type="EMBL" id="MCP3731886.1"/>
    </source>
</evidence>
<keyword evidence="1" id="KW-0472">Membrane</keyword>
<accession>A0A9X2HNY0</accession>
<proteinExistence type="predicted"/>
<gene>
    <name evidence="2" type="ORF">M9978_15785</name>
</gene>
<evidence type="ECO:0000313" key="3">
    <source>
        <dbReference type="Proteomes" id="UP001139451"/>
    </source>
</evidence>
<reference evidence="2" key="1">
    <citation type="submission" date="2022-05" db="EMBL/GenBank/DDBJ databases">
        <title>Sphingomonas sp. strain MG17 Genome sequencing and assembly.</title>
        <authorList>
            <person name="Kim I."/>
        </authorList>
    </citation>
    <scope>NUCLEOTIDE SEQUENCE</scope>
    <source>
        <strain evidence="2">MG17</strain>
    </source>
</reference>
<name>A0A9X2HNY0_9SPHN</name>
<organism evidence="2 3">
    <name type="scientific">Sphingomonas tagetis</name>
    <dbReference type="NCBI Taxonomy" id="2949092"/>
    <lineage>
        <taxon>Bacteria</taxon>
        <taxon>Pseudomonadati</taxon>
        <taxon>Pseudomonadota</taxon>
        <taxon>Alphaproteobacteria</taxon>
        <taxon>Sphingomonadales</taxon>
        <taxon>Sphingomonadaceae</taxon>
        <taxon>Sphingomonas</taxon>
    </lineage>
</organism>
<evidence type="ECO:0000256" key="1">
    <source>
        <dbReference type="SAM" id="Phobius"/>
    </source>
</evidence>
<protein>
    <submittedName>
        <fullName evidence="2">Uncharacterized protein</fullName>
    </submittedName>
</protein>
<keyword evidence="3" id="KW-1185">Reference proteome</keyword>
<dbReference type="Proteomes" id="UP001139451">
    <property type="component" value="Unassembled WGS sequence"/>
</dbReference>
<keyword evidence="1" id="KW-1133">Transmembrane helix</keyword>
<dbReference type="EMBL" id="JAMLDX010000013">
    <property type="protein sequence ID" value="MCP3731886.1"/>
    <property type="molecule type" value="Genomic_DNA"/>
</dbReference>
<comment type="caution">
    <text evidence="2">The sequence shown here is derived from an EMBL/GenBank/DDBJ whole genome shotgun (WGS) entry which is preliminary data.</text>
</comment>
<feature type="transmembrane region" description="Helical" evidence="1">
    <location>
        <begin position="82"/>
        <end position="99"/>
    </location>
</feature>